<name>A0A1G8CMH0_9MICO</name>
<organism evidence="14 15">
    <name type="scientific">Agrococcus jejuensis</name>
    <dbReference type="NCBI Taxonomy" id="399736"/>
    <lineage>
        <taxon>Bacteria</taxon>
        <taxon>Bacillati</taxon>
        <taxon>Actinomycetota</taxon>
        <taxon>Actinomycetes</taxon>
        <taxon>Micrococcales</taxon>
        <taxon>Microbacteriaceae</taxon>
        <taxon>Agrococcus</taxon>
    </lineage>
</organism>
<accession>A0A1G8CMH0</accession>
<keyword evidence="5" id="KW-0808">Transferase</keyword>
<keyword evidence="8 11" id="KW-1133">Transmembrane helix</keyword>
<dbReference type="Pfam" id="PF00512">
    <property type="entry name" value="HisKA"/>
    <property type="match status" value="1"/>
</dbReference>
<evidence type="ECO:0000259" key="12">
    <source>
        <dbReference type="PROSITE" id="PS50109"/>
    </source>
</evidence>
<keyword evidence="6 11" id="KW-0812">Transmembrane</keyword>
<dbReference type="Gene3D" id="1.10.287.130">
    <property type="match status" value="1"/>
</dbReference>
<keyword evidence="10 11" id="KW-0472">Membrane</keyword>
<dbReference type="Pfam" id="PF02518">
    <property type="entry name" value="HATPase_c"/>
    <property type="match status" value="1"/>
</dbReference>
<dbReference type="CDD" id="cd06225">
    <property type="entry name" value="HAMP"/>
    <property type="match status" value="1"/>
</dbReference>
<dbReference type="AlphaFoldDB" id="A0A1G8CMH0"/>
<dbReference type="EMBL" id="LT629695">
    <property type="protein sequence ID" value="SDH46757.1"/>
    <property type="molecule type" value="Genomic_DNA"/>
</dbReference>
<dbReference type="STRING" id="399736.SAMN04489720_1346"/>
<dbReference type="GO" id="GO:0005886">
    <property type="term" value="C:plasma membrane"/>
    <property type="evidence" value="ECO:0007669"/>
    <property type="project" value="UniProtKB-SubCell"/>
</dbReference>
<evidence type="ECO:0000256" key="10">
    <source>
        <dbReference type="ARBA" id="ARBA00023136"/>
    </source>
</evidence>
<evidence type="ECO:0000256" key="1">
    <source>
        <dbReference type="ARBA" id="ARBA00000085"/>
    </source>
</evidence>
<dbReference type="PANTHER" id="PTHR45436:SF5">
    <property type="entry name" value="SENSOR HISTIDINE KINASE TRCS"/>
    <property type="match status" value="1"/>
</dbReference>
<dbReference type="Gene3D" id="3.30.565.10">
    <property type="entry name" value="Histidine kinase-like ATPase, C-terminal domain"/>
    <property type="match status" value="1"/>
</dbReference>
<dbReference type="InterPro" id="IPR036890">
    <property type="entry name" value="HATPase_C_sf"/>
</dbReference>
<dbReference type="GO" id="GO:0000155">
    <property type="term" value="F:phosphorelay sensor kinase activity"/>
    <property type="evidence" value="ECO:0007669"/>
    <property type="project" value="InterPro"/>
</dbReference>
<dbReference type="PRINTS" id="PR00344">
    <property type="entry name" value="BCTRLSENSOR"/>
</dbReference>
<dbReference type="PROSITE" id="PS50109">
    <property type="entry name" value="HIS_KIN"/>
    <property type="match status" value="1"/>
</dbReference>
<dbReference type="SMART" id="SM00387">
    <property type="entry name" value="HATPase_c"/>
    <property type="match status" value="1"/>
</dbReference>
<dbReference type="Proteomes" id="UP000198822">
    <property type="component" value="Chromosome I"/>
</dbReference>
<comment type="subcellular location">
    <subcellularLocation>
        <location evidence="2">Cell membrane</location>
    </subcellularLocation>
</comment>
<evidence type="ECO:0000256" key="5">
    <source>
        <dbReference type="ARBA" id="ARBA00022679"/>
    </source>
</evidence>
<feature type="transmembrane region" description="Helical" evidence="11">
    <location>
        <begin position="132"/>
        <end position="155"/>
    </location>
</feature>
<keyword evidence="15" id="KW-1185">Reference proteome</keyword>
<dbReference type="InterPro" id="IPR003660">
    <property type="entry name" value="HAMP_dom"/>
</dbReference>
<evidence type="ECO:0000259" key="13">
    <source>
        <dbReference type="PROSITE" id="PS50885"/>
    </source>
</evidence>
<evidence type="ECO:0000256" key="7">
    <source>
        <dbReference type="ARBA" id="ARBA00022777"/>
    </source>
</evidence>
<dbReference type="SUPFAM" id="SSF47384">
    <property type="entry name" value="Homodimeric domain of signal transducing histidine kinase"/>
    <property type="match status" value="1"/>
</dbReference>
<dbReference type="InterPro" id="IPR003594">
    <property type="entry name" value="HATPase_dom"/>
</dbReference>
<dbReference type="InterPro" id="IPR036097">
    <property type="entry name" value="HisK_dim/P_sf"/>
</dbReference>
<dbReference type="SMART" id="SM00304">
    <property type="entry name" value="HAMP"/>
    <property type="match status" value="1"/>
</dbReference>
<dbReference type="PROSITE" id="PS50885">
    <property type="entry name" value="HAMP"/>
    <property type="match status" value="1"/>
</dbReference>
<proteinExistence type="predicted"/>
<keyword evidence="9" id="KW-0902">Two-component regulatory system</keyword>
<evidence type="ECO:0000256" key="6">
    <source>
        <dbReference type="ARBA" id="ARBA00022692"/>
    </source>
</evidence>
<reference evidence="15" key="1">
    <citation type="submission" date="2016-10" db="EMBL/GenBank/DDBJ databases">
        <authorList>
            <person name="Varghese N."/>
            <person name="Submissions S."/>
        </authorList>
    </citation>
    <scope>NUCLEOTIDE SEQUENCE [LARGE SCALE GENOMIC DNA]</scope>
    <source>
        <strain evidence="15">DSM 22002</strain>
    </source>
</reference>
<feature type="domain" description="Histidine kinase" evidence="12">
    <location>
        <begin position="217"/>
        <end position="425"/>
    </location>
</feature>
<dbReference type="InterPro" id="IPR004358">
    <property type="entry name" value="Sig_transdc_His_kin-like_C"/>
</dbReference>
<evidence type="ECO:0000256" key="9">
    <source>
        <dbReference type="ARBA" id="ARBA00023012"/>
    </source>
</evidence>
<gene>
    <name evidence="14" type="ORF">SAMN04489720_1346</name>
</gene>
<dbReference type="SUPFAM" id="SSF55874">
    <property type="entry name" value="ATPase domain of HSP90 chaperone/DNA topoisomerase II/histidine kinase"/>
    <property type="match status" value="1"/>
</dbReference>
<dbReference type="InterPro" id="IPR003661">
    <property type="entry name" value="HisK_dim/P_dom"/>
</dbReference>
<evidence type="ECO:0000256" key="2">
    <source>
        <dbReference type="ARBA" id="ARBA00004236"/>
    </source>
</evidence>
<dbReference type="Pfam" id="PF00672">
    <property type="entry name" value="HAMP"/>
    <property type="match status" value="1"/>
</dbReference>
<keyword evidence="4" id="KW-0597">Phosphoprotein</keyword>
<keyword evidence="7 14" id="KW-0418">Kinase</keyword>
<evidence type="ECO:0000256" key="11">
    <source>
        <dbReference type="SAM" id="Phobius"/>
    </source>
</evidence>
<dbReference type="SMART" id="SM00388">
    <property type="entry name" value="HisKA"/>
    <property type="match status" value="1"/>
</dbReference>
<dbReference type="InterPro" id="IPR050428">
    <property type="entry name" value="TCS_sensor_his_kinase"/>
</dbReference>
<dbReference type="SUPFAM" id="SSF158472">
    <property type="entry name" value="HAMP domain-like"/>
    <property type="match status" value="1"/>
</dbReference>
<dbReference type="EC" id="2.7.13.3" evidence="3"/>
<dbReference type="InterPro" id="IPR005467">
    <property type="entry name" value="His_kinase_dom"/>
</dbReference>
<evidence type="ECO:0000256" key="4">
    <source>
        <dbReference type="ARBA" id="ARBA00022553"/>
    </source>
</evidence>
<evidence type="ECO:0000256" key="3">
    <source>
        <dbReference type="ARBA" id="ARBA00012438"/>
    </source>
</evidence>
<evidence type="ECO:0000313" key="14">
    <source>
        <dbReference type="EMBL" id="SDH46757.1"/>
    </source>
</evidence>
<dbReference type="CDD" id="cd00082">
    <property type="entry name" value="HisKA"/>
    <property type="match status" value="1"/>
</dbReference>
<protein>
    <recommendedName>
        <fullName evidence="3">histidine kinase</fullName>
        <ecNumber evidence="3">2.7.13.3</ecNumber>
    </recommendedName>
</protein>
<comment type="catalytic activity">
    <reaction evidence="1">
        <text>ATP + protein L-histidine = ADP + protein N-phospho-L-histidine.</text>
        <dbReference type="EC" id="2.7.13.3"/>
    </reaction>
</comment>
<evidence type="ECO:0000313" key="15">
    <source>
        <dbReference type="Proteomes" id="UP000198822"/>
    </source>
</evidence>
<evidence type="ECO:0000256" key="8">
    <source>
        <dbReference type="ARBA" id="ARBA00022989"/>
    </source>
</evidence>
<feature type="domain" description="HAMP" evidence="13">
    <location>
        <begin position="156"/>
        <end position="209"/>
    </location>
</feature>
<dbReference type="PANTHER" id="PTHR45436">
    <property type="entry name" value="SENSOR HISTIDINE KINASE YKOH"/>
    <property type="match status" value="1"/>
</dbReference>
<dbReference type="Gene3D" id="6.10.340.10">
    <property type="match status" value="1"/>
</dbReference>
<sequence length="426" mass="44497">MRITAAAVAVVAVAFGVGALAMTWTLEQQLRASVAEQLADELAALAEGVDAGTIQTAALVARDDDVLVALRAPAGVTVNAEDAALLPIPSTAAPTEAEVGGEHFVVVAAETTQGTIVVGRSLQEADDAVRTAAVLLAVAVPLALVLIGTVVWIVVGRALAPVDRIRARVDAIDATALDRRVPTTGSGDEVDRLAATMNRMLGRVDDGVRARQRFVSDASHELRSPLATMRQFAELSKAHPDATTPDELADVVLGEGERMHGIVEGLLLLARLDEHGSAAAKAVDLDDLAHAEVERVRALGRTVDGAAIRVAPVAGDARLLGRALRNLVDNGMRHASSRIALGSVVRDGRAMVWVDDDGAGVAESERERVFERFVRLDEARARDDGGSGLGLAIVREVARAHGGDAWIADSPLGGARFVLELPASHA</sequence>